<name>A0A916TDR3_9SPHN</name>
<protein>
    <submittedName>
        <fullName evidence="1">Uncharacterized protein</fullName>
    </submittedName>
</protein>
<reference evidence="1" key="2">
    <citation type="submission" date="2020-09" db="EMBL/GenBank/DDBJ databases">
        <authorList>
            <person name="Sun Q."/>
            <person name="Zhou Y."/>
        </authorList>
    </citation>
    <scope>NUCLEOTIDE SEQUENCE</scope>
    <source>
        <strain evidence="1">CGMCC 1.15330</strain>
    </source>
</reference>
<proteinExistence type="predicted"/>
<dbReference type="AlphaFoldDB" id="A0A916TDR3"/>
<comment type="caution">
    <text evidence="1">The sequence shown here is derived from an EMBL/GenBank/DDBJ whole genome shotgun (WGS) entry which is preliminary data.</text>
</comment>
<keyword evidence="2" id="KW-1185">Reference proteome</keyword>
<dbReference type="RefSeq" id="WP_188660604.1">
    <property type="nucleotide sequence ID" value="NZ_BMIH01000005.1"/>
</dbReference>
<reference evidence="1" key="1">
    <citation type="journal article" date="2014" name="Int. J. Syst. Evol. Microbiol.">
        <title>Complete genome sequence of Corynebacterium casei LMG S-19264T (=DSM 44701T), isolated from a smear-ripened cheese.</title>
        <authorList>
            <consortium name="US DOE Joint Genome Institute (JGI-PGF)"/>
            <person name="Walter F."/>
            <person name="Albersmeier A."/>
            <person name="Kalinowski J."/>
            <person name="Ruckert C."/>
        </authorList>
    </citation>
    <scope>NUCLEOTIDE SEQUENCE</scope>
    <source>
        <strain evidence="1">CGMCC 1.15330</strain>
    </source>
</reference>
<dbReference type="Proteomes" id="UP000623067">
    <property type="component" value="Unassembled WGS sequence"/>
</dbReference>
<evidence type="ECO:0000313" key="1">
    <source>
        <dbReference type="EMBL" id="GGB41321.1"/>
    </source>
</evidence>
<accession>A0A916TDR3</accession>
<organism evidence="1 2">
    <name type="scientific">Sphingomonas metalli</name>
    <dbReference type="NCBI Taxonomy" id="1779358"/>
    <lineage>
        <taxon>Bacteria</taxon>
        <taxon>Pseudomonadati</taxon>
        <taxon>Pseudomonadota</taxon>
        <taxon>Alphaproteobacteria</taxon>
        <taxon>Sphingomonadales</taxon>
        <taxon>Sphingomonadaceae</taxon>
        <taxon>Sphingomonas</taxon>
    </lineage>
</organism>
<gene>
    <name evidence="1" type="ORF">GCM10011380_33510</name>
</gene>
<evidence type="ECO:0000313" key="2">
    <source>
        <dbReference type="Proteomes" id="UP000623067"/>
    </source>
</evidence>
<dbReference type="EMBL" id="BMIH01000005">
    <property type="protein sequence ID" value="GGB41321.1"/>
    <property type="molecule type" value="Genomic_DNA"/>
</dbReference>
<sequence>MVAPIDATTLAEAIAHLQAFRATLYDGDEVDVASGLRAEDLDIVLAAAERQWEADRSARASG</sequence>